<sequence length="188" mass="20616">METRRTAGPSAYRLLVECEGSPFAPSSATKPVADVLAGRRTNDAIDAGAWLDALAAARGTVAIYFGLPADHEWWLAYDDTADDESAYHRWYTYPSARWTHETAPRRILEQSLADLDIGRGDDSTTIYRSRIVPTRDAPEYVRERVKPAQVCDTGIGIEIGTDTDTAHGTENDTVPAEHDDSMDAGESV</sequence>
<name>A0A2G1WJ98_9EURY</name>
<feature type="compositionally biased region" description="Basic and acidic residues" evidence="1">
    <location>
        <begin position="164"/>
        <end position="181"/>
    </location>
</feature>
<keyword evidence="3" id="KW-1185">Reference proteome</keyword>
<comment type="caution">
    <text evidence="2">The sequence shown here is derived from an EMBL/GenBank/DDBJ whole genome shotgun (WGS) entry which is preliminary data.</text>
</comment>
<dbReference type="AlphaFoldDB" id="A0A2G1WJ98"/>
<dbReference type="RefSeq" id="WP_099255170.1">
    <property type="nucleotide sequence ID" value="NZ_NHOA01000053.1"/>
</dbReference>
<dbReference type="Proteomes" id="UP000222824">
    <property type="component" value="Unassembled WGS sequence"/>
</dbReference>
<evidence type="ECO:0000256" key="1">
    <source>
        <dbReference type="SAM" id="MobiDB-lite"/>
    </source>
</evidence>
<reference evidence="2 3" key="1">
    <citation type="journal article" date="2014" name="Front. Microbiol.">
        <title>Population and genomic analysis of the genus Halorubrum.</title>
        <authorList>
            <person name="Fullmer M.S."/>
            <person name="Soucy S.M."/>
            <person name="Swithers K.S."/>
            <person name="Makkay A.M."/>
            <person name="Wheeler R."/>
            <person name="Ventosa A."/>
            <person name="Gogarten J.P."/>
            <person name="Papke R.T."/>
        </authorList>
    </citation>
    <scope>NUCLEOTIDE SEQUENCE [LARGE SCALE GENOMIC DNA]</scope>
    <source>
        <strain evidence="2 3">C49</strain>
    </source>
</reference>
<proteinExistence type="predicted"/>
<evidence type="ECO:0000313" key="2">
    <source>
        <dbReference type="EMBL" id="PHQ39074.1"/>
    </source>
</evidence>
<organism evidence="2 3">
    <name type="scientific">Halorubrum persicum</name>
    <dbReference type="NCBI Taxonomy" id="1383844"/>
    <lineage>
        <taxon>Archaea</taxon>
        <taxon>Methanobacteriati</taxon>
        <taxon>Methanobacteriota</taxon>
        <taxon>Stenosarchaea group</taxon>
        <taxon>Halobacteria</taxon>
        <taxon>Halobacteriales</taxon>
        <taxon>Haloferacaceae</taxon>
        <taxon>Halorubrum</taxon>
    </lineage>
</organism>
<protein>
    <submittedName>
        <fullName evidence="2">Uncharacterized protein</fullName>
    </submittedName>
</protein>
<accession>A0A2G1WJ98</accession>
<gene>
    <name evidence="2" type="ORF">DJ69_08120</name>
</gene>
<dbReference type="EMBL" id="NHOA01000053">
    <property type="protein sequence ID" value="PHQ39074.1"/>
    <property type="molecule type" value="Genomic_DNA"/>
</dbReference>
<dbReference type="OrthoDB" id="326818at2157"/>
<evidence type="ECO:0000313" key="3">
    <source>
        <dbReference type="Proteomes" id="UP000222824"/>
    </source>
</evidence>
<feature type="region of interest" description="Disordered" evidence="1">
    <location>
        <begin position="158"/>
        <end position="188"/>
    </location>
</feature>